<evidence type="ECO:0000256" key="1">
    <source>
        <dbReference type="ARBA" id="ARBA00022729"/>
    </source>
</evidence>
<dbReference type="InterPro" id="IPR013517">
    <property type="entry name" value="FG-GAP"/>
</dbReference>
<keyword evidence="1" id="KW-0732">Signal</keyword>
<accession>A0A381WYL8</accession>
<evidence type="ECO:0008006" key="3">
    <source>
        <dbReference type="Google" id="ProtNLM"/>
    </source>
</evidence>
<dbReference type="Pfam" id="PF13517">
    <property type="entry name" value="FG-GAP_3"/>
    <property type="match status" value="1"/>
</dbReference>
<name>A0A381WYL8_9ZZZZ</name>
<evidence type="ECO:0000313" key="2">
    <source>
        <dbReference type="EMBL" id="SVA57422.1"/>
    </source>
</evidence>
<dbReference type="SUPFAM" id="SSF69318">
    <property type="entry name" value="Integrin alpha N-terminal domain"/>
    <property type="match status" value="1"/>
</dbReference>
<dbReference type="EMBL" id="UINC01013261">
    <property type="protein sequence ID" value="SVA57422.1"/>
    <property type="molecule type" value="Genomic_DNA"/>
</dbReference>
<proteinExistence type="predicted"/>
<dbReference type="InterPro" id="IPR028994">
    <property type="entry name" value="Integrin_alpha_N"/>
</dbReference>
<dbReference type="AlphaFoldDB" id="A0A381WYL8"/>
<sequence>MLKRKHNDTMNKVCTFLFIILLAPGSMLWGTHISFTEHAISTSTDGATDVYATDMDGDGDMDVLSASQYDDKIAWYENDGSGSFTEHAISTSADAARSVYAADVDGDGDMDVLSSSYADDKIAWYENDGSESFTEHAI</sequence>
<reference evidence="2" key="1">
    <citation type="submission" date="2018-05" db="EMBL/GenBank/DDBJ databases">
        <authorList>
            <person name="Lanie J.A."/>
            <person name="Ng W.-L."/>
            <person name="Kazmierczak K.M."/>
            <person name="Andrzejewski T.M."/>
            <person name="Davidsen T.M."/>
            <person name="Wayne K.J."/>
            <person name="Tettelin H."/>
            <person name="Glass J.I."/>
            <person name="Rusch D."/>
            <person name="Podicherti R."/>
            <person name="Tsui H.-C.T."/>
            <person name="Winkler M.E."/>
        </authorList>
    </citation>
    <scope>NUCLEOTIDE SEQUENCE</scope>
</reference>
<dbReference type="PANTHER" id="PTHR44103">
    <property type="entry name" value="PROPROTEIN CONVERTASE P"/>
    <property type="match status" value="1"/>
</dbReference>
<gene>
    <name evidence="2" type="ORF">METZ01_LOCUS110276</name>
</gene>
<dbReference type="PANTHER" id="PTHR44103:SF1">
    <property type="entry name" value="PROPROTEIN CONVERTASE P"/>
    <property type="match status" value="1"/>
</dbReference>
<protein>
    <recommendedName>
        <fullName evidence="3">VCBS repeat-containing protein</fullName>
    </recommendedName>
</protein>
<dbReference type="Gene3D" id="2.130.10.130">
    <property type="entry name" value="Integrin alpha, N-terminal"/>
    <property type="match status" value="1"/>
</dbReference>
<organism evidence="2">
    <name type="scientific">marine metagenome</name>
    <dbReference type="NCBI Taxonomy" id="408172"/>
    <lineage>
        <taxon>unclassified sequences</taxon>
        <taxon>metagenomes</taxon>
        <taxon>ecological metagenomes</taxon>
    </lineage>
</organism>
<feature type="non-terminal residue" evidence="2">
    <location>
        <position position="138"/>
    </location>
</feature>